<evidence type="ECO:0000313" key="2">
    <source>
        <dbReference type="Proteomes" id="UP000762676"/>
    </source>
</evidence>
<evidence type="ECO:0000313" key="1">
    <source>
        <dbReference type="EMBL" id="GFR84137.1"/>
    </source>
</evidence>
<accession>A0AAV4GFE8</accession>
<comment type="caution">
    <text evidence="1">The sequence shown here is derived from an EMBL/GenBank/DDBJ whole genome shotgun (WGS) entry which is preliminary data.</text>
</comment>
<dbReference type="AlphaFoldDB" id="A0AAV4GFE8"/>
<name>A0AAV4GFE8_9GAST</name>
<organism evidence="1 2">
    <name type="scientific">Elysia marginata</name>
    <dbReference type="NCBI Taxonomy" id="1093978"/>
    <lineage>
        <taxon>Eukaryota</taxon>
        <taxon>Metazoa</taxon>
        <taxon>Spiralia</taxon>
        <taxon>Lophotrochozoa</taxon>
        <taxon>Mollusca</taxon>
        <taxon>Gastropoda</taxon>
        <taxon>Heterobranchia</taxon>
        <taxon>Euthyneura</taxon>
        <taxon>Panpulmonata</taxon>
        <taxon>Sacoglossa</taxon>
        <taxon>Placobranchoidea</taxon>
        <taxon>Plakobranchidae</taxon>
        <taxon>Elysia</taxon>
    </lineage>
</organism>
<protein>
    <submittedName>
        <fullName evidence="1">Uncharacterized protein</fullName>
    </submittedName>
</protein>
<dbReference type="EMBL" id="BMAT01012045">
    <property type="protein sequence ID" value="GFR84137.1"/>
    <property type="molecule type" value="Genomic_DNA"/>
</dbReference>
<gene>
    <name evidence="1" type="ORF">ElyMa_005990900</name>
</gene>
<reference evidence="1 2" key="1">
    <citation type="journal article" date="2021" name="Elife">
        <title>Chloroplast acquisition without the gene transfer in kleptoplastic sea slugs, Plakobranchus ocellatus.</title>
        <authorList>
            <person name="Maeda T."/>
            <person name="Takahashi S."/>
            <person name="Yoshida T."/>
            <person name="Shimamura S."/>
            <person name="Takaki Y."/>
            <person name="Nagai Y."/>
            <person name="Toyoda A."/>
            <person name="Suzuki Y."/>
            <person name="Arimoto A."/>
            <person name="Ishii H."/>
            <person name="Satoh N."/>
            <person name="Nishiyama T."/>
            <person name="Hasebe M."/>
            <person name="Maruyama T."/>
            <person name="Minagawa J."/>
            <person name="Obokata J."/>
            <person name="Shigenobu S."/>
        </authorList>
    </citation>
    <scope>NUCLEOTIDE SEQUENCE [LARGE SCALE GENOMIC DNA]</scope>
</reference>
<dbReference type="Proteomes" id="UP000762676">
    <property type="component" value="Unassembled WGS sequence"/>
</dbReference>
<sequence length="199" mass="22036">MELTGNALCMTTVTNVSPRSLKRTRTQTLNDASAPRSNKIGKYAGEKLCFAVEAKHQCYPDSEGYDLNKNGLSQTRSPSNMPWSQDPLSCHWALNDKHFNRAPNSIHNQNTVFNEHLSPHPVLNNGMMLGHETQPHLAVINCGNSAYHEETCLQVSATPKQPNPSFSMQEESVRRCPECAAGKPGHIGHLGRQQQMDTS</sequence>
<keyword evidence="2" id="KW-1185">Reference proteome</keyword>
<proteinExistence type="predicted"/>